<name>A0ABR3M3R5_9TELE</name>
<organism evidence="1 2">
    <name type="scientific">Cirrhinus molitorella</name>
    <name type="common">mud carp</name>
    <dbReference type="NCBI Taxonomy" id="172907"/>
    <lineage>
        <taxon>Eukaryota</taxon>
        <taxon>Metazoa</taxon>
        <taxon>Chordata</taxon>
        <taxon>Craniata</taxon>
        <taxon>Vertebrata</taxon>
        <taxon>Euteleostomi</taxon>
        <taxon>Actinopterygii</taxon>
        <taxon>Neopterygii</taxon>
        <taxon>Teleostei</taxon>
        <taxon>Ostariophysi</taxon>
        <taxon>Cypriniformes</taxon>
        <taxon>Cyprinidae</taxon>
        <taxon>Labeoninae</taxon>
        <taxon>Labeonini</taxon>
        <taxon>Cirrhinus</taxon>
    </lineage>
</organism>
<dbReference type="Proteomes" id="UP001558613">
    <property type="component" value="Unassembled WGS sequence"/>
</dbReference>
<proteinExistence type="predicted"/>
<gene>
    <name evidence="1" type="ORF">QQF64_009458</name>
</gene>
<evidence type="ECO:0000313" key="1">
    <source>
        <dbReference type="EMBL" id="KAL1258881.1"/>
    </source>
</evidence>
<comment type="caution">
    <text evidence="1">The sequence shown here is derived from an EMBL/GenBank/DDBJ whole genome shotgun (WGS) entry which is preliminary data.</text>
</comment>
<accession>A0ABR3M3R5</accession>
<evidence type="ECO:0000313" key="2">
    <source>
        <dbReference type="Proteomes" id="UP001558613"/>
    </source>
</evidence>
<keyword evidence="2" id="KW-1185">Reference proteome</keyword>
<protein>
    <submittedName>
        <fullName evidence="1">Uncharacterized protein</fullName>
    </submittedName>
</protein>
<dbReference type="EMBL" id="JAYMGO010000016">
    <property type="protein sequence ID" value="KAL1258881.1"/>
    <property type="molecule type" value="Genomic_DNA"/>
</dbReference>
<reference evidence="1 2" key="1">
    <citation type="submission" date="2023-09" db="EMBL/GenBank/DDBJ databases">
        <authorList>
            <person name="Wang M."/>
        </authorList>
    </citation>
    <scope>NUCLEOTIDE SEQUENCE [LARGE SCALE GENOMIC DNA]</scope>
    <source>
        <strain evidence="1">GT-2023</strain>
        <tissue evidence="1">Liver</tissue>
    </source>
</reference>
<sequence length="249" mass="28697">MPGPRWLSQIYSRERETRFQASERKLMLSLRRLFLQCGQGQRFLLTERDTKQHINTAAQIWDPLVWYIIIITEVKINNRAHGLSPEGNCEGWYFLLDLPAEQVPFEWWPGFGCRVPSVWVRRRVDHGTVYVPVVNVGIVDVLYASTVMGTVDKVHVVSLPEIIPTVREQIGVIDWNNKVRLQHVHRSLLKMQIDENCSPGLQNSPAVAFVQLQKEAGPKMEETWKLKTQKYSTPDNLKATAAWLKPNSQ</sequence>